<feature type="compositionally biased region" description="Polar residues" evidence="1">
    <location>
        <begin position="221"/>
        <end position="242"/>
    </location>
</feature>
<feature type="compositionally biased region" description="Low complexity" evidence="1">
    <location>
        <begin position="168"/>
        <end position="191"/>
    </location>
</feature>
<gene>
    <name evidence="2" type="ORF">LVJ82_13900</name>
</gene>
<sequence>MNTSLKRGIQILGTVAILGTSACVVDPYYSGVDYGSYGAYDYDNSYTTTTRVIGNGSNFALSTGFLVGNYYYYDNYYYPVNYYSYGGSRYYRPIFDRPYRIHPDARYRNLNRNQLEQWRRHQAIRFDPNYHPRSYWDDNGRYRWNDRNKDYTDSNRGQTGWGNNLPNTTRPTESTRPITRPTRPTESTRPIVRPTQPTESTRPIVRPTRPIESTRPVVRPTQPNGGINRPQIQPSRPSVNNTRPPVQQVRPSVPQQRPLIQNRPVNQSAQQSVLQRNDRYNVMRNMQQQNIRQQPQPRLRER</sequence>
<feature type="compositionally biased region" description="Polar residues" evidence="1">
    <location>
        <begin position="154"/>
        <end position="167"/>
    </location>
</feature>
<feature type="region of interest" description="Disordered" evidence="1">
    <location>
        <begin position="148"/>
        <end position="273"/>
    </location>
</feature>
<dbReference type="RefSeq" id="WP_058357763.1">
    <property type="nucleotide sequence ID" value="NZ_CABKVG010000010.1"/>
</dbReference>
<evidence type="ECO:0000256" key="1">
    <source>
        <dbReference type="SAM" id="MobiDB-lite"/>
    </source>
</evidence>
<dbReference type="PROSITE" id="PS51257">
    <property type="entry name" value="PROKAR_LIPOPROTEIN"/>
    <property type="match status" value="1"/>
</dbReference>
<evidence type="ECO:0008006" key="4">
    <source>
        <dbReference type="Google" id="ProtNLM"/>
    </source>
</evidence>
<proteinExistence type="predicted"/>
<evidence type="ECO:0000313" key="2">
    <source>
        <dbReference type="EMBL" id="UOO88551.1"/>
    </source>
</evidence>
<feature type="compositionally biased region" description="Low complexity" evidence="1">
    <location>
        <begin position="243"/>
        <end position="258"/>
    </location>
</feature>
<dbReference type="Proteomes" id="UP000832011">
    <property type="component" value="Chromosome"/>
</dbReference>
<protein>
    <recommendedName>
        <fullName evidence="4">Lipoprotein</fullName>
    </recommendedName>
</protein>
<reference evidence="2 3" key="1">
    <citation type="journal article" date="2022" name="Res Sq">
        <title>Evolution of multicellular longitudinally dividing oral cavity symbionts (Neisseriaceae).</title>
        <authorList>
            <person name="Nyongesa S."/>
            <person name="Weber P."/>
            <person name="Bernet E."/>
            <person name="Pullido F."/>
            <person name="Nieckarz M."/>
            <person name="Delaby M."/>
            <person name="Nieves C."/>
            <person name="Viehboeck T."/>
            <person name="Krause N."/>
            <person name="Rivera-Millot A."/>
            <person name="Nakamura A."/>
            <person name="Vischer N."/>
            <person name="VanNieuwenhze M."/>
            <person name="Brun Y."/>
            <person name="Cava F."/>
            <person name="Bulgheresi S."/>
            <person name="Veyrier F."/>
        </authorList>
    </citation>
    <scope>NUCLEOTIDE SEQUENCE [LARGE SCALE GENOMIC DNA]</scope>
    <source>
        <strain evidence="2 3">SN4</strain>
    </source>
</reference>
<dbReference type="EMBL" id="CP091511">
    <property type="protein sequence ID" value="UOO88551.1"/>
    <property type="molecule type" value="Genomic_DNA"/>
</dbReference>
<keyword evidence="3" id="KW-1185">Reference proteome</keyword>
<feature type="compositionally biased region" description="Polar residues" evidence="1">
    <location>
        <begin position="263"/>
        <end position="273"/>
    </location>
</feature>
<organism evidence="2 3">
    <name type="scientific">Vitreoscilla massiliensis</name>
    <dbReference type="NCBI Taxonomy" id="1689272"/>
    <lineage>
        <taxon>Bacteria</taxon>
        <taxon>Pseudomonadati</taxon>
        <taxon>Pseudomonadota</taxon>
        <taxon>Betaproteobacteria</taxon>
        <taxon>Neisseriales</taxon>
        <taxon>Neisseriaceae</taxon>
        <taxon>Vitreoscilla</taxon>
    </lineage>
</organism>
<accession>A0ABY4DZL5</accession>
<evidence type="ECO:0000313" key="3">
    <source>
        <dbReference type="Proteomes" id="UP000832011"/>
    </source>
</evidence>
<name>A0ABY4DZL5_9NEIS</name>